<evidence type="ECO:0000256" key="8">
    <source>
        <dbReference type="ARBA" id="ARBA00022694"/>
    </source>
</evidence>
<dbReference type="PROSITE" id="PS50142">
    <property type="entry name" value="RNASE_3_2"/>
    <property type="match status" value="1"/>
</dbReference>
<comment type="subunit">
    <text evidence="4 15">Homodimer.</text>
</comment>
<dbReference type="Gene3D" id="1.10.1520.10">
    <property type="entry name" value="Ribonuclease III domain"/>
    <property type="match status" value="1"/>
</dbReference>
<keyword evidence="14 15" id="KW-0694">RNA-binding</keyword>
<feature type="active site" evidence="15">
    <location>
        <position position="62"/>
    </location>
</feature>
<dbReference type="FunFam" id="1.10.1520.10:FF:000001">
    <property type="entry name" value="Ribonuclease 3"/>
    <property type="match status" value="1"/>
</dbReference>
<dbReference type="EMBL" id="VUNR01000001">
    <property type="protein sequence ID" value="MSU07432.1"/>
    <property type="molecule type" value="Genomic_DNA"/>
</dbReference>
<feature type="active site" evidence="15">
    <location>
        <position position="134"/>
    </location>
</feature>
<feature type="binding site" evidence="15">
    <location>
        <position position="58"/>
    </location>
    <ligand>
        <name>Mg(2+)</name>
        <dbReference type="ChEBI" id="CHEBI:18420"/>
    </ligand>
</feature>
<evidence type="ECO:0000256" key="7">
    <source>
        <dbReference type="ARBA" id="ARBA00022664"/>
    </source>
</evidence>
<comment type="similarity">
    <text evidence="3">Belongs to the ribonuclease III family.</text>
</comment>
<keyword evidence="10 15" id="KW-0479">Metal-binding</keyword>
<dbReference type="GO" id="GO:0008033">
    <property type="term" value="P:tRNA processing"/>
    <property type="evidence" value="ECO:0007669"/>
    <property type="project" value="UniProtKB-KW"/>
</dbReference>
<keyword evidence="6 15" id="KW-0698">rRNA processing</keyword>
<evidence type="ECO:0000256" key="1">
    <source>
        <dbReference type="ARBA" id="ARBA00000109"/>
    </source>
</evidence>
<dbReference type="SUPFAM" id="SSF54768">
    <property type="entry name" value="dsRNA-binding domain-like"/>
    <property type="match status" value="1"/>
</dbReference>
<comment type="catalytic activity">
    <reaction evidence="1 15">
        <text>Endonucleolytic cleavage to 5'-phosphomonoester.</text>
        <dbReference type="EC" id="3.1.26.3"/>
    </reaction>
</comment>
<evidence type="ECO:0000256" key="11">
    <source>
        <dbReference type="ARBA" id="ARBA00022759"/>
    </source>
</evidence>
<evidence type="ECO:0000313" key="19">
    <source>
        <dbReference type="Proteomes" id="UP000433181"/>
    </source>
</evidence>
<comment type="subcellular location">
    <subcellularLocation>
        <location evidence="2 15">Cytoplasm</location>
    </subcellularLocation>
</comment>
<feature type="binding site" evidence="15">
    <location>
        <position position="131"/>
    </location>
    <ligand>
        <name>Mg(2+)</name>
        <dbReference type="ChEBI" id="CHEBI:18420"/>
    </ligand>
</feature>
<dbReference type="GO" id="GO:0005737">
    <property type="term" value="C:cytoplasm"/>
    <property type="evidence" value="ECO:0007669"/>
    <property type="project" value="UniProtKB-SubCell"/>
</dbReference>
<dbReference type="GO" id="GO:0006397">
    <property type="term" value="P:mRNA processing"/>
    <property type="evidence" value="ECO:0007669"/>
    <property type="project" value="UniProtKB-UniRule"/>
</dbReference>
<evidence type="ECO:0000256" key="3">
    <source>
        <dbReference type="ARBA" id="ARBA00010183"/>
    </source>
</evidence>
<evidence type="ECO:0000313" key="18">
    <source>
        <dbReference type="EMBL" id="MSU07432.1"/>
    </source>
</evidence>
<keyword evidence="19" id="KW-1185">Reference proteome</keyword>
<feature type="binding site" evidence="15">
    <location>
        <position position="134"/>
    </location>
    <ligand>
        <name>Mg(2+)</name>
        <dbReference type="ChEBI" id="CHEBI:18420"/>
    </ligand>
</feature>
<evidence type="ECO:0000256" key="12">
    <source>
        <dbReference type="ARBA" id="ARBA00022801"/>
    </source>
</evidence>
<dbReference type="EC" id="3.1.26.3" evidence="15"/>
<keyword evidence="11 15" id="KW-0255">Endonuclease</keyword>
<dbReference type="CDD" id="cd10845">
    <property type="entry name" value="DSRM_RNAse_III_family"/>
    <property type="match status" value="1"/>
</dbReference>
<dbReference type="PANTHER" id="PTHR11207">
    <property type="entry name" value="RIBONUCLEASE III"/>
    <property type="match status" value="1"/>
</dbReference>
<dbReference type="GO" id="GO:0042802">
    <property type="term" value="F:identical protein binding"/>
    <property type="evidence" value="ECO:0007669"/>
    <property type="project" value="UniProtKB-ARBA"/>
</dbReference>
<sequence length="248" mass="27974">MNGRVSDRVTAERRRRLEELSRRLGVSFRHIGWLHQALTHTSYANESRVKVEHNERLEFLGDAVLELAISTYLFNHFPGLPEGDLTKARAAVVCEASLSSRAAELHLGDYLLLGHGEQTSGGRRRSSILEDAFESVIGAIYMDQGWEKAQSYVLRQLEEHLHRVEDGSTRVRDYKTMLQELVQRRADSHVSYELLSATGPDHAKVFEFAVKLNDEVLGTGKGPSKKAAEQQAARQALEILNNRKKKEA</sequence>
<dbReference type="GO" id="GO:0004525">
    <property type="term" value="F:ribonuclease III activity"/>
    <property type="evidence" value="ECO:0007669"/>
    <property type="project" value="UniProtKB-UniRule"/>
</dbReference>
<evidence type="ECO:0000256" key="10">
    <source>
        <dbReference type="ARBA" id="ARBA00022723"/>
    </source>
</evidence>
<dbReference type="PROSITE" id="PS50137">
    <property type="entry name" value="DS_RBD"/>
    <property type="match status" value="1"/>
</dbReference>
<accession>A0A6I2UEA9</accession>
<dbReference type="SMART" id="SM00535">
    <property type="entry name" value="RIBOc"/>
    <property type="match status" value="1"/>
</dbReference>
<dbReference type="Pfam" id="PF14622">
    <property type="entry name" value="Ribonucleas_3_3"/>
    <property type="match status" value="1"/>
</dbReference>
<dbReference type="GO" id="GO:0006364">
    <property type="term" value="P:rRNA processing"/>
    <property type="evidence" value="ECO:0007669"/>
    <property type="project" value="UniProtKB-UniRule"/>
</dbReference>
<keyword evidence="7 15" id="KW-0507">mRNA processing</keyword>
<feature type="domain" description="RNase III" evidence="17">
    <location>
        <begin position="17"/>
        <end position="145"/>
    </location>
</feature>
<name>A0A6I2UEA9_9FIRM</name>
<protein>
    <recommendedName>
        <fullName evidence="15">Ribonuclease 3</fullName>
        <ecNumber evidence="15">3.1.26.3</ecNumber>
    </recommendedName>
    <alternativeName>
        <fullName evidence="15">Ribonuclease III</fullName>
        <shortName evidence="15">RNase III</shortName>
    </alternativeName>
</protein>
<evidence type="ECO:0000256" key="4">
    <source>
        <dbReference type="ARBA" id="ARBA00011738"/>
    </source>
</evidence>
<feature type="domain" description="DRBM" evidence="16">
    <location>
        <begin position="173"/>
        <end position="242"/>
    </location>
</feature>
<dbReference type="Gene3D" id="3.30.160.20">
    <property type="match status" value="1"/>
</dbReference>
<comment type="caution">
    <text evidence="18">The sequence shown here is derived from an EMBL/GenBank/DDBJ whole genome shotgun (WGS) entry which is preliminary data.</text>
</comment>
<evidence type="ECO:0000256" key="15">
    <source>
        <dbReference type="HAMAP-Rule" id="MF_00104"/>
    </source>
</evidence>
<keyword evidence="8 15" id="KW-0819">tRNA processing</keyword>
<reference evidence="18 19" key="1">
    <citation type="submission" date="2019-08" db="EMBL/GenBank/DDBJ databases">
        <title>In-depth cultivation of the pig gut microbiome towards novel bacterial diversity and tailored functional studies.</title>
        <authorList>
            <person name="Wylensek D."/>
            <person name="Hitch T.C.A."/>
            <person name="Clavel T."/>
        </authorList>
    </citation>
    <scope>NUCLEOTIDE SEQUENCE [LARGE SCALE GENOMIC DNA]</scope>
    <source>
        <strain evidence="18 19">WCA-693-APC-5D-A</strain>
    </source>
</reference>
<dbReference type="GO" id="GO:0003725">
    <property type="term" value="F:double-stranded RNA binding"/>
    <property type="evidence" value="ECO:0007669"/>
    <property type="project" value="TreeGrafter"/>
</dbReference>
<dbReference type="InterPro" id="IPR000999">
    <property type="entry name" value="RNase_III_dom"/>
</dbReference>
<dbReference type="AlphaFoldDB" id="A0A6I2UEA9"/>
<dbReference type="GO" id="GO:0019843">
    <property type="term" value="F:rRNA binding"/>
    <property type="evidence" value="ECO:0007669"/>
    <property type="project" value="UniProtKB-KW"/>
</dbReference>
<dbReference type="SUPFAM" id="SSF69065">
    <property type="entry name" value="RNase III domain-like"/>
    <property type="match status" value="1"/>
</dbReference>
<evidence type="ECO:0000256" key="9">
    <source>
        <dbReference type="ARBA" id="ARBA00022722"/>
    </source>
</evidence>
<evidence type="ECO:0000256" key="13">
    <source>
        <dbReference type="ARBA" id="ARBA00022842"/>
    </source>
</evidence>
<dbReference type="GO" id="GO:0010468">
    <property type="term" value="P:regulation of gene expression"/>
    <property type="evidence" value="ECO:0007669"/>
    <property type="project" value="TreeGrafter"/>
</dbReference>
<dbReference type="NCBIfam" id="TIGR02191">
    <property type="entry name" value="RNaseIII"/>
    <property type="match status" value="1"/>
</dbReference>
<dbReference type="GeneID" id="96777338"/>
<keyword evidence="12 15" id="KW-0378">Hydrolase</keyword>
<dbReference type="SMART" id="SM00358">
    <property type="entry name" value="DSRM"/>
    <property type="match status" value="1"/>
</dbReference>
<keyword evidence="9 15" id="KW-0540">Nuclease</keyword>
<dbReference type="CDD" id="cd00593">
    <property type="entry name" value="RIBOc"/>
    <property type="match status" value="1"/>
</dbReference>
<dbReference type="GO" id="GO:0046872">
    <property type="term" value="F:metal ion binding"/>
    <property type="evidence" value="ECO:0007669"/>
    <property type="project" value="UniProtKB-KW"/>
</dbReference>
<dbReference type="InterPro" id="IPR011907">
    <property type="entry name" value="RNase_III"/>
</dbReference>
<organism evidence="18 19">
    <name type="scientific">Anaerovibrio slackiae</name>
    <dbReference type="NCBI Taxonomy" id="2652309"/>
    <lineage>
        <taxon>Bacteria</taxon>
        <taxon>Bacillati</taxon>
        <taxon>Bacillota</taxon>
        <taxon>Negativicutes</taxon>
        <taxon>Selenomonadales</taxon>
        <taxon>Selenomonadaceae</taxon>
        <taxon>Anaerovibrio</taxon>
    </lineage>
</organism>
<dbReference type="Pfam" id="PF00035">
    <property type="entry name" value="dsrm"/>
    <property type="match status" value="1"/>
</dbReference>
<evidence type="ECO:0000256" key="14">
    <source>
        <dbReference type="ARBA" id="ARBA00022884"/>
    </source>
</evidence>
<dbReference type="PANTHER" id="PTHR11207:SF0">
    <property type="entry name" value="RIBONUCLEASE 3"/>
    <property type="match status" value="1"/>
</dbReference>
<evidence type="ECO:0000259" key="17">
    <source>
        <dbReference type="PROSITE" id="PS50142"/>
    </source>
</evidence>
<evidence type="ECO:0000256" key="6">
    <source>
        <dbReference type="ARBA" id="ARBA00022552"/>
    </source>
</evidence>
<evidence type="ECO:0000259" key="16">
    <source>
        <dbReference type="PROSITE" id="PS50137"/>
    </source>
</evidence>
<proteinExistence type="inferred from homology"/>
<dbReference type="InterPro" id="IPR014720">
    <property type="entry name" value="dsRBD_dom"/>
</dbReference>
<gene>
    <name evidence="15" type="primary">rnc</name>
    <name evidence="18" type="ORF">FYJ84_00240</name>
</gene>
<keyword evidence="13 15" id="KW-0460">Magnesium</keyword>
<comment type="cofactor">
    <cofactor evidence="15">
        <name>Mg(2+)</name>
        <dbReference type="ChEBI" id="CHEBI:18420"/>
    </cofactor>
</comment>
<evidence type="ECO:0000256" key="2">
    <source>
        <dbReference type="ARBA" id="ARBA00004496"/>
    </source>
</evidence>
<dbReference type="InterPro" id="IPR036389">
    <property type="entry name" value="RNase_III_sf"/>
</dbReference>
<comment type="function">
    <text evidence="15">Digests double-stranded RNA. Involved in the processing of primary rRNA transcript to yield the immediate precursors to the large and small rRNAs (23S and 16S). Processes some mRNAs, and tRNAs when they are encoded in the rRNA operon. Processes pre-crRNA and tracrRNA of type II CRISPR loci if present in the organism.</text>
</comment>
<dbReference type="RefSeq" id="WP_154404970.1">
    <property type="nucleotide sequence ID" value="NZ_JAQXJM010000032.1"/>
</dbReference>
<evidence type="ECO:0000256" key="5">
    <source>
        <dbReference type="ARBA" id="ARBA00022490"/>
    </source>
</evidence>
<dbReference type="Proteomes" id="UP000433181">
    <property type="component" value="Unassembled WGS sequence"/>
</dbReference>
<dbReference type="PROSITE" id="PS00517">
    <property type="entry name" value="RNASE_3_1"/>
    <property type="match status" value="1"/>
</dbReference>
<keyword evidence="15" id="KW-0699">rRNA-binding</keyword>
<keyword evidence="5 15" id="KW-0963">Cytoplasm</keyword>
<dbReference type="FunFam" id="3.30.160.20:FF:000003">
    <property type="entry name" value="Ribonuclease 3"/>
    <property type="match status" value="1"/>
</dbReference>
<dbReference type="HAMAP" id="MF_00104">
    <property type="entry name" value="RNase_III"/>
    <property type="match status" value="1"/>
</dbReference>